<sequence>MQLNTRVEPLLDELVALVVGSRGMSKRDVVENALKVAYPAEYQALVARERASELGS</sequence>
<accession>A0ABS9JW75</accession>
<protein>
    <submittedName>
        <fullName evidence="1">Uncharacterized protein</fullName>
    </submittedName>
</protein>
<name>A0ABS9JW75_9ACTN</name>
<proteinExistence type="predicted"/>
<comment type="caution">
    <text evidence="1">The sequence shown here is derived from an EMBL/GenBank/DDBJ whole genome shotgun (WGS) entry which is preliminary data.</text>
</comment>
<dbReference type="EMBL" id="JAKKZF010000429">
    <property type="protein sequence ID" value="MCG0069806.1"/>
    <property type="molecule type" value="Genomic_DNA"/>
</dbReference>
<evidence type="ECO:0000313" key="2">
    <source>
        <dbReference type="Proteomes" id="UP001299012"/>
    </source>
</evidence>
<organism evidence="1 2">
    <name type="scientific">Streptomyces tricolor</name>
    <dbReference type="NCBI Taxonomy" id="68277"/>
    <lineage>
        <taxon>Bacteria</taxon>
        <taxon>Bacillati</taxon>
        <taxon>Actinomycetota</taxon>
        <taxon>Actinomycetes</taxon>
        <taxon>Kitasatosporales</taxon>
        <taxon>Streptomycetaceae</taxon>
        <taxon>Streptomyces</taxon>
        <taxon>Streptomyces violaceoruber group</taxon>
    </lineage>
</organism>
<dbReference type="Proteomes" id="UP001299012">
    <property type="component" value="Unassembled WGS sequence"/>
</dbReference>
<dbReference type="RefSeq" id="WP_158103180.1">
    <property type="nucleotide sequence ID" value="NZ_JAKKZF010000429.1"/>
</dbReference>
<reference evidence="1 2" key="1">
    <citation type="submission" date="2022-01" db="EMBL/GenBank/DDBJ databases">
        <title>Draft Genome Sequences of Seven Type Strains of the Genus Streptomyces.</title>
        <authorList>
            <person name="Aziz S."/>
            <person name="Coretto E."/>
            <person name="Chronakova A."/>
            <person name="Sproer C."/>
            <person name="Huber K."/>
            <person name="Nouioui I."/>
            <person name="Gross H."/>
        </authorList>
    </citation>
    <scope>NUCLEOTIDE SEQUENCE [LARGE SCALE GENOMIC DNA]</scope>
    <source>
        <strain evidence="1 2">DSM 41685</strain>
    </source>
</reference>
<evidence type="ECO:0000313" key="1">
    <source>
        <dbReference type="EMBL" id="MCG0069806.1"/>
    </source>
</evidence>
<keyword evidence="2" id="KW-1185">Reference proteome</keyword>
<gene>
    <name evidence="1" type="ORF">L0F81_42305</name>
</gene>